<dbReference type="SUPFAM" id="SSF56176">
    <property type="entry name" value="FAD-binding/transporter-associated domain-like"/>
    <property type="match status" value="1"/>
</dbReference>
<evidence type="ECO:0000313" key="8">
    <source>
        <dbReference type="Proteomes" id="UP000653231"/>
    </source>
</evidence>
<reference evidence="7 8" key="1">
    <citation type="submission" date="2020-09" db="EMBL/GenBank/DDBJ databases">
        <title>Actinomycete isolated from the Camponotus japonicus Mayr.</title>
        <authorList>
            <person name="Gong X."/>
        </authorList>
    </citation>
    <scope>NUCLEOTIDE SEQUENCE [LARGE SCALE GENOMIC DNA]</scope>
    <source>
        <strain evidence="7 8">2C-HV3</strain>
    </source>
</reference>
<keyword evidence="8" id="KW-1185">Reference proteome</keyword>
<dbReference type="PANTHER" id="PTHR42973:SF39">
    <property type="entry name" value="FAD-BINDING PCMH-TYPE DOMAIN-CONTAINING PROTEIN"/>
    <property type="match status" value="1"/>
</dbReference>
<gene>
    <name evidence="7" type="ORF">IEQ31_14345</name>
</gene>
<keyword evidence="5" id="KW-0560">Oxidoreductase</keyword>
<keyword evidence="4" id="KW-0274">FAD</keyword>
<dbReference type="InterPro" id="IPR016169">
    <property type="entry name" value="FAD-bd_PCMH_sub2"/>
</dbReference>
<comment type="similarity">
    <text evidence="2">Belongs to the oxygen-dependent FAD-linked oxidoreductase family.</text>
</comment>
<dbReference type="InterPro" id="IPR006094">
    <property type="entry name" value="Oxid_FAD_bind_N"/>
</dbReference>
<dbReference type="Proteomes" id="UP000653231">
    <property type="component" value="Unassembled WGS sequence"/>
</dbReference>
<organism evidence="7 8">
    <name type="scientific">Microbispora bryophytorum subsp. camponoti</name>
    <dbReference type="NCBI Taxonomy" id="1677852"/>
    <lineage>
        <taxon>Bacteria</taxon>
        <taxon>Bacillati</taxon>
        <taxon>Actinomycetota</taxon>
        <taxon>Actinomycetes</taxon>
        <taxon>Streptosporangiales</taxon>
        <taxon>Streptosporangiaceae</taxon>
        <taxon>Microbispora</taxon>
    </lineage>
</organism>
<comment type="cofactor">
    <cofactor evidence="1">
        <name>FAD</name>
        <dbReference type="ChEBI" id="CHEBI:57692"/>
    </cofactor>
</comment>
<comment type="caution">
    <text evidence="7">The sequence shown here is derived from an EMBL/GenBank/DDBJ whole genome shotgun (WGS) entry which is preliminary data.</text>
</comment>
<evidence type="ECO:0000256" key="5">
    <source>
        <dbReference type="ARBA" id="ARBA00023002"/>
    </source>
</evidence>
<evidence type="ECO:0000256" key="1">
    <source>
        <dbReference type="ARBA" id="ARBA00001974"/>
    </source>
</evidence>
<evidence type="ECO:0000256" key="2">
    <source>
        <dbReference type="ARBA" id="ARBA00005466"/>
    </source>
</evidence>
<evidence type="ECO:0000313" key="7">
    <source>
        <dbReference type="EMBL" id="MBD3144363.1"/>
    </source>
</evidence>
<dbReference type="InterPro" id="IPR050416">
    <property type="entry name" value="FAD-linked_Oxidoreductase"/>
</dbReference>
<accession>A0ABR8L062</accession>
<dbReference type="InterPro" id="IPR036318">
    <property type="entry name" value="FAD-bd_PCMH-like_sf"/>
</dbReference>
<protein>
    <submittedName>
        <fullName evidence="7">FAD-binding oxidoreductase</fullName>
    </submittedName>
</protein>
<dbReference type="PROSITE" id="PS51387">
    <property type="entry name" value="FAD_PCMH"/>
    <property type="match status" value="1"/>
</dbReference>
<name>A0ABR8L062_9ACTN</name>
<dbReference type="InterPro" id="IPR016166">
    <property type="entry name" value="FAD-bd_PCMH"/>
</dbReference>
<dbReference type="Pfam" id="PF01565">
    <property type="entry name" value="FAD_binding_4"/>
    <property type="match status" value="1"/>
</dbReference>
<evidence type="ECO:0000256" key="3">
    <source>
        <dbReference type="ARBA" id="ARBA00022630"/>
    </source>
</evidence>
<dbReference type="Gene3D" id="3.30.43.10">
    <property type="entry name" value="Uridine Diphospho-n-acetylenolpyruvylglucosamine Reductase, domain 2"/>
    <property type="match status" value="1"/>
</dbReference>
<dbReference type="PANTHER" id="PTHR42973">
    <property type="entry name" value="BINDING OXIDOREDUCTASE, PUTATIVE (AFU_ORTHOLOGUE AFUA_1G17690)-RELATED"/>
    <property type="match status" value="1"/>
</dbReference>
<proteinExistence type="inferred from homology"/>
<evidence type="ECO:0000256" key="4">
    <source>
        <dbReference type="ARBA" id="ARBA00022827"/>
    </source>
</evidence>
<dbReference type="Gene3D" id="3.40.462.20">
    <property type="match status" value="1"/>
</dbReference>
<dbReference type="EMBL" id="JACXRZ010000009">
    <property type="protein sequence ID" value="MBD3144363.1"/>
    <property type="molecule type" value="Genomic_DNA"/>
</dbReference>
<keyword evidence="3" id="KW-0285">Flavoprotein</keyword>
<sequence>MPRETGFLPKDQTIPSRLPITDKRDVAGLITSGADRRRRTQQEESVTTLGTDLRRAVRGQVLVPGDDGFEAARLPWNRAVDQRVAAVVEVEDAADAAAAVRCARLAGLAVAAQPSGHGATTHLDGTILLRTGRLRGMEVLPERRTARVEAGVRWGELLTATGKHGLTGLPGSSPVVSVTGYTLGGGLGWFARRHGWAADGVRAFEVVGADGSQARVTAGSDPDLFWALRGGGGDFALVTAMEIDLHPAPLLYGGRMLWPADRAPEVLAAYREVTAAAPVELTAWFAMVKFPPAPQVPEPLRGLAAVAVDSTFLGGEEEGCDLLRRFEDIPGLLRDSRAAMPLDALGGICAEPTQPVPGAGRAELLTGLGDAVADDLLAAAGDVAPLGTVQVRHLGGALSRPADGGGACGHVPEPYLLSMVGPVMSPEGGQAVTARLAQIAGALAPHTTGRKPFTYLNGDEKAASAFDAETLARLREIKRRRDPDGVFRAGRPVLA</sequence>
<dbReference type="Gene3D" id="3.30.465.10">
    <property type="match status" value="1"/>
</dbReference>
<feature type="domain" description="FAD-binding PCMH-type" evidence="6">
    <location>
        <begin position="80"/>
        <end position="248"/>
    </location>
</feature>
<evidence type="ECO:0000259" key="6">
    <source>
        <dbReference type="PROSITE" id="PS51387"/>
    </source>
</evidence>
<dbReference type="InterPro" id="IPR016167">
    <property type="entry name" value="FAD-bd_PCMH_sub1"/>
</dbReference>